<name>A0A6I3KSG0_9HYPH</name>
<feature type="domain" description="Large ribosomal subunit protein bL25 L25" evidence="7">
    <location>
        <begin position="8"/>
        <end position="95"/>
    </location>
</feature>
<dbReference type="RefSeq" id="WP_154740193.1">
    <property type="nucleotide sequence ID" value="NZ_WMBQ01000002.1"/>
</dbReference>
<accession>A0A6I3KSG0</accession>
<sequence length="249" mass="26205">MAQQPIELKATARPRAGKGAARQARREGKVPAVIYGNGETPLTIVLDYNDLWKQVIKGHFTSTVLDVDVDGTKNRVIPRDLQVDPVKDQPIHVDFMRIGKDGRIRVEVPVRFINDQLSPGLKRGGVLNIVRHDIEVICPYDHIPLYFEIDLTGLEIGRSIHISAVTLPKDAELTIKDRDFTIATIAGAVKQEEEVPTAAAAATPAEGAAAAPAAGDKGAAAAKGGAAPAAAKGAAAPAAKAAAPAAKKK</sequence>
<dbReference type="InterPro" id="IPR001021">
    <property type="entry name" value="Ribosomal_bL25_long"/>
</dbReference>
<comment type="caution">
    <text evidence="9">The sequence shown here is derived from an EMBL/GenBank/DDBJ whole genome shotgun (WGS) entry which is preliminary data.</text>
</comment>
<evidence type="ECO:0000256" key="1">
    <source>
        <dbReference type="ARBA" id="ARBA00022730"/>
    </source>
</evidence>
<gene>
    <name evidence="5" type="primary">rplY</name>
    <name evidence="5" type="synonym">ctc</name>
    <name evidence="9" type="ORF">GIW81_15130</name>
</gene>
<dbReference type="InterPro" id="IPR037121">
    <property type="entry name" value="Ribosomal_bL25_C"/>
</dbReference>
<evidence type="ECO:0000256" key="6">
    <source>
        <dbReference type="SAM" id="MobiDB-lite"/>
    </source>
</evidence>
<dbReference type="GO" id="GO:0008097">
    <property type="term" value="F:5S rRNA binding"/>
    <property type="evidence" value="ECO:0007669"/>
    <property type="project" value="InterPro"/>
</dbReference>
<protein>
    <recommendedName>
        <fullName evidence="5">Large ribosomal subunit protein bL25</fullName>
    </recommendedName>
    <alternativeName>
        <fullName evidence="5">General stress protein CTC</fullName>
    </alternativeName>
</protein>
<evidence type="ECO:0000256" key="2">
    <source>
        <dbReference type="ARBA" id="ARBA00022884"/>
    </source>
</evidence>
<dbReference type="Gene3D" id="2.170.120.20">
    <property type="entry name" value="Ribosomal protein L25, beta domain"/>
    <property type="match status" value="1"/>
</dbReference>
<proteinExistence type="inferred from homology"/>
<dbReference type="CDD" id="cd00495">
    <property type="entry name" value="Ribosomal_L25_TL5_CTC"/>
    <property type="match status" value="1"/>
</dbReference>
<evidence type="ECO:0000256" key="5">
    <source>
        <dbReference type="HAMAP-Rule" id="MF_01334"/>
    </source>
</evidence>
<evidence type="ECO:0000259" key="8">
    <source>
        <dbReference type="Pfam" id="PF14693"/>
    </source>
</evidence>
<dbReference type="GO" id="GO:0022625">
    <property type="term" value="C:cytosolic large ribosomal subunit"/>
    <property type="evidence" value="ECO:0007669"/>
    <property type="project" value="TreeGrafter"/>
</dbReference>
<evidence type="ECO:0000256" key="4">
    <source>
        <dbReference type="ARBA" id="ARBA00023274"/>
    </source>
</evidence>
<feature type="domain" description="Large ribosomal subunit protein bL25 beta" evidence="8">
    <location>
        <begin position="104"/>
        <end position="187"/>
    </location>
</feature>
<dbReference type="InterPro" id="IPR020056">
    <property type="entry name" value="Rbsml_bL25/Gln-tRNA_synth_N"/>
</dbReference>
<dbReference type="GO" id="GO:0003735">
    <property type="term" value="F:structural constituent of ribosome"/>
    <property type="evidence" value="ECO:0007669"/>
    <property type="project" value="InterPro"/>
</dbReference>
<dbReference type="Pfam" id="PF01386">
    <property type="entry name" value="Ribosomal_L25p"/>
    <property type="match status" value="1"/>
</dbReference>
<dbReference type="PANTHER" id="PTHR33284:SF1">
    <property type="entry name" value="RIBOSOMAL PROTEIN L25_GLN-TRNA SYNTHETASE, ANTI-CODON-BINDING DOMAIN-CONTAINING PROTEIN"/>
    <property type="match status" value="1"/>
</dbReference>
<dbReference type="InterPro" id="IPR020930">
    <property type="entry name" value="Ribosomal_uL5_bac-type"/>
</dbReference>
<feature type="region of interest" description="Disordered" evidence="6">
    <location>
        <begin position="1"/>
        <end position="24"/>
    </location>
</feature>
<dbReference type="GO" id="GO:0006412">
    <property type="term" value="P:translation"/>
    <property type="evidence" value="ECO:0007669"/>
    <property type="project" value="UniProtKB-UniRule"/>
</dbReference>
<evidence type="ECO:0000313" key="10">
    <source>
        <dbReference type="Proteomes" id="UP000440694"/>
    </source>
</evidence>
<dbReference type="EMBL" id="WMBQ01000002">
    <property type="protein sequence ID" value="MTD95671.1"/>
    <property type="molecule type" value="Genomic_DNA"/>
</dbReference>
<keyword evidence="2 5" id="KW-0694">RNA-binding</keyword>
<dbReference type="NCBIfam" id="NF004612">
    <property type="entry name" value="PRK05943.1"/>
    <property type="match status" value="1"/>
</dbReference>
<dbReference type="NCBIfam" id="TIGR00731">
    <property type="entry name" value="bL25_bact_ctc"/>
    <property type="match status" value="1"/>
</dbReference>
<comment type="function">
    <text evidence="5">This is one of the proteins that binds to the 5S RNA in the ribosome where it forms part of the central protuberance.</text>
</comment>
<reference evidence="9 10" key="1">
    <citation type="submission" date="2019-11" db="EMBL/GenBank/DDBJ databases">
        <title>Identification of a novel strain.</title>
        <authorList>
            <person name="Xu Q."/>
            <person name="Wang G."/>
        </authorList>
    </citation>
    <scope>NUCLEOTIDE SEQUENCE [LARGE SCALE GENOMIC DNA]</scope>
    <source>
        <strain evidence="10">xq</strain>
    </source>
</reference>
<keyword evidence="4 5" id="KW-0687">Ribonucleoprotein</keyword>
<dbReference type="InterPro" id="IPR011035">
    <property type="entry name" value="Ribosomal_bL25/Gln-tRNA_synth"/>
</dbReference>
<keyword evidence="3 5" id="KW-0689">Ribosomal protein</keyword>
<feature type="compositionally biased region" description="Low complexity" evidence="6">
    <location>
        <begin position="9"/>
        <end position="22"/>
    </location>
</feature>
<organism evidence="9 10">
    <name type="scientific">Hyphomicrobium album</name>
    <dbReference type="NCBI Taxonomy" id="2665159"/>
    <lineage>
        <taxon>Bacteria</taxon>
        <taxon>Pseudomonadati</taxon>
        <taxon>Pseudomonadota</taxon>
        <taxon>Alphaproteobacteria</taxon>
        <taxon>Hyphomicrobiales</taxon>
        <taxon>Hyphomicrobiaceae</taxon>
        <taxon>Hyphomicrobium</taxon>
    </lineage>
</organism>
<comment type="similarity">
    <text evidence="5">Belongs to the bacterial ribosomal protein bL25 family. CTC subfamily.</text>
</comment>
<dbReference type="InterPro" id="IPR020057">
    <property type="entry name" value="Ribosomal_bL25_b-dom"/>
</dbReference>
<comment type="subunit">
    <text evidence="5">Part of the 50S ribosomal subunit; part of the 5S rRNA/L5/L18/L25 subcomplex. Contacts the 5S rRNA. Binds to the 5S rRNA independently of L5 and L18.</text>
</comment>
<dbReference type="HAMAP" id="MF_01334">
    <property type="entry name" value="Ribosomal_bL25_CTC"/>
    <property type="match status" value="1"/>
</dbReference>
<dbReference type="PANTHER" id="PTHR33284">
    <property type="entry name" value="RIBOSOMAL PROTEIN L25/GLN-TRNA SYNTHETASE, ANTI-CODON-BINDING DOMAIN-CONTAINING PROTEIN"/>
    <property type="match status" value="1"/>
</dbReference>
<dbReference type="Gene3D" id="2.40.240.10">
    <property type="entry name" value="Ribosomal Protein L25, Chain P"/>
    <property type="match status" value="1"/>
</dbReference>
<dbReference type="AlphaFoldDB" id="A0A6I3KSG0"/>
<keyword evidence="1 5" id="KW-0699">rRNA-binding</keyword>
<dbReference type="Proteomes" id="UP000440694">
    <property type="component" value="Unassembled WGS sequence"/>
</dbReference>
<keyword evidence="10" id="KW-1185">Reference proteome</keyword>
<evidence type="ECO:0000259" key="7">
    <source>
        <dbReference type="Pfam" id="PF01386"/>
    </source>
</evidence>
<evidence type="ECO:0000256" key="3">
    <source>
        <dbReference type="ARBA" id="ARBA00022980"/>
    </source>
</evidence>
<dbReference type="SUPFAM" id="SSF50715">
    <property type="entry name" value="Ribosomal protein L25-like"/>
    <property type="match status" value="1"/>
</dbReference>
<dbReference type="NCBIfam" id="NF004128">
    <property type="entry name" value="PRK05618.1-2"/>
    <property type="match status" value="1"/>
</dbReference>
<evidence type="ECO:0000313" key="9">
    <source>
        <dbReference type="EMBL" id="MTD95671.1"/>
    </source>
</evidence>
<dbReference type="Pfam" id="PF14693">
    <property type="entry name" value="Ribosomal_TL5_C"/>
    <property type="match status" value="1"/>
</dbReference>
<dbReference type="InterPro" id="IPR029751">
    <property type="entry name" value="Ribosomal_L25_dom"/>
</dbReference>